<dbReference type="EC" id="2.7.7.65" evidence="1"/>
<dbReference type="InterPro" id="IPR000160">
    <property type="entry name" value="GGDEF_dom"/>
</dbReference>
<accession>A0A4P8HKK9</accession>
<dbReference type="PANTHER" id="PTHR45138">
    <property type="entry name" value="REGULATORY COMPONENTS OF SENSORY TRANSDUCTION SYSTEM"/>
    <property type="match status" value="1"/>
</dbReference>
<dbReference type="PROSITE" id="PS50887">
    <property type="entry name" value="GGDEF"/>
    <property type="match status" value="1"/>
</dbReference>
<dbReference type="NCBIfam" id="TIGR00254">
    <property type="entry name" value="GGDEF"/>
    <property type="match status" value="1"/>
</dbReference>
<organism evidence="5 8">
    <name type="scientific">Pseudoduganella umbonata</name>
    <dbReference type="NCBI Taxonomy" id="864828"/>
    <lineage>
        <taxon>Bacteria</taxon>
        <taxon>Pseudomonadati</taxon>
        <taxon>Pseudomonadota</taxon>
        <taxon>Betaproteobacteria</taxon>
        <taxon>Burkholderiales</taxon>
        <taxon>Oxalobacteraceae</taxon>
        <taxon>Telluria group</taxon>
        <taxon>Pseudoduganella</taxon>
    </lineage>
</organism>
<dbReference type="GO" id="GO:0005886">
    <property type="term" value="C:plasma membrane"/>
    <property type="evidence" value="ECO:0007669"/>
    <property type="project" value="TreeGrafter"/>
</dbReference>
<evidence type="ECO:0000256" key="3">
    <source>
        <dbReference type="SAM" id="Phobius"/>
    </source>
</evidence>
<gene>
    <name evidence="6" type="ORF">FCL38_06655</name>
    <name evidence="5" type="ORF">FHS02_000935</name>
</gene>
<reference evidence="5 8" key="2">
    <citation type="submission" date="2020-08" db="EMBL/GenBank/DDBJ databases">
        <title>Genomic Encyclopedia of Type Strains, Phase III (KMG-III): the genomes of soil and plant-associated and newly described type strains.</title>
        <authorList>
            <person name="Whitman W."/>
        </authorList>
    </citation>
    <scope>NUCLEOTIDE SEQUENCE [LARGE SCALE GENOMIC DNA]</scope>
    <source>
        <strain evidence="5 8">CECT 7753</strain>
    </source>
</reference>
<dbReference type="OrthoDB" id="5914567at2"/>
<comment type="catalytic activity">
    <reaction evidence="2">
        <text>2 GTP = 3',3'-c-di-GMP + 2 diphosphate</text>
        <dbReference type="Rhea" id="RHEA:24898"/>
        <dbReference type="ChEBI" id="CHEBI:33019"/>
        <dbReference type="ChEBI" id="CHEBI:37565"/>
        <dbReference type="ChEBI" id="CHEBI:58805"/>
        <dbReference type="EC" id="2.7.7.65"/>
    </reaction>
</comment>
<keyword evidence="3" id="KW-0472">Membrane</keyword>
<proteinExistence type="predicted"/>
<keyword evidence="7" id="KW-1185">Reference proteome</keyword>
<dbReference type="RefSeq" id="WP_137313021.1">
    <property type="nucleotide sequence ID" value="NZ_CP040017.1"/>
</dbReference>
<evidence type="ECO:0000313" key="6">
    <source>
        <dbReference type="EMBL" id="QCP10137.1"/>
    </source>
</evidence>
<dbReference type="Gene3D" id="3.30.70.270">
    <property type="match status" value="1"/>
</dbReference>
<feature type="transmembrane region" description="Helical" evidence="3">
    <location>
        <begin position="95"/>
        <end position="120"/>
    </location>
</feature>
<dbReference type="InterPro" id="IPR050469">
    <property type="entry name" value="Diguanylate_Cyclase"/>
</dbReference>
<dbReference type="GO" id="GO:1902201">
    <property type="term" value="P:negative regulation of bacterial-type flagellum-dependent cell motility"/>
    <property type="evidence" value="ECO:0007669"/>
    <property type="project" value="TreeGrafter"/>
</dbReference>
<feature type="domain" description="GGDEF" evidence="4">
    <location>
        <begin position="165"/>
        <end position="298"/>
    </location>
</feature>
<protein>
    <recommendedName>
        <fullName evidence="1">diguanylate cyclase</fullName>
        <ecNumber evidence="1">2.7.7.65</ecNumber>
    </recommendedName>
</protein>
<evidence type="ECO:0000313" key="5">
    <source>
        <dbReference type="EMBL" id="MBB3220148.1"/>
    </source>
</evidence>
<evidence type="ECO:0000259" key="4">
    <source>
        <dbReference type="PROSITE" id="PS50887"/>
    </source>
</evidence>
<feature type="transmembrane region" description="Helical" evidence="3">
    <location>
        <begin position="40"/>
        <end position="59"/>
    </location>
</feature>
<dbReference type="EMBL" id="JACHXS010000001">
    <property type="protein sequence ID" value="MBB3220148.1"/>
    <property type="molecule type" value="Genomic_DNA"/>
</dbReference>
<feature type="transmembrane region" description="Helical" evidence="3">
    <location>
        <begin position="66"/>
        <end position="83"/>
    </location>
</feature>
<keyword evidence="3" id="KW-0812">Transmembrane</keyword>
<dbReference type="AlphaFoldDB" id="A0A4P8HKK9"/>
<dbReference type="Pfam" id="PF00990">
    <property type="entry name" value="GGDEF"/>
    <property type="match status" value="1"/>
</dbReference>
<keyword evidence="3" id="KW-1133">Transmembrane helix</keyword>
<dbReference type="GO" id="GO:0052621">
    <property type="term" value="F:diguanylate cyclase activity"/>
    <property type="evidence" value="ECO:0007669"/>
    <property type="project" value="UniProtKB-EC"/>
</dbReference>
<evidence type="ECO:0000313" key="8">
    <source>
        <dbReference type="Proteomes" id="UP000584325"/>
    </source>
</evidence>
<evidence type="ECO:0000256" key="2">
    <source>
        <dbReference type="ARBA" id="ARBA00034247"/>
    </source>
</evidence>
<dbReference type="InterPro" id="IPR043128">
    <property type="entry name" value="Rev_trsase/Diguanyl_cyclase"/>
</dbReference>
<dbReference type="InterPro" id="IPR029787">
    <property type="entry name" value="Nucleotide_cyclase"/>
</dbReference>
<dbReference type="EMBL" id="CP040017">
    <property type="protein sequence ID" value="QCP10137.1"/>
    <property type="molecule type" value="Genomic_DNA"/>
</dbReference>
<evidence type="ECO:0000313" key="7">
    <source>
        <dbReference type="Proteomes" id="UP000298763"/>
    </source>
</evidence>
<dbReference type="Proteomes" id="UP000298763">
    <property type="component" value="Chromosome"/>
</dbReference>
<evidence type="ECO:0000256" key="1">
    <source>
        <dbReference type="ARBA" id="ARBA00012528"/>
    </source>
</evidence>
<sequence length="298" mass="32107">MNTIQRHTLIAAGLAGTFVTLVYAGGGNAKASAAWKWFDIASEGGTALVAAAWCLIVLGARPDGHVTRLLAAGFAAIMLGSWADCMDEIFAVDKAALWDHALEALVPLGMVVLTAGMVYWRQEQASLTEHLKKRERLFRDHRAFDCVTQLADARYLRAQLERQRGACALVLLDIDGFHRINREHGQAEGDRVLQAVSHMLLLNLRNDDLLCRYAGDRFAVLMPGLGDAAARDAARHLCAMVAMMRHYTSSVGSNAASDVGGAGRSVPLTLRHSCTQAGGVAGRSPDMVLADLCRQVDA</sequence>
<dbReference type="GO" id="GO:0043709">
    <property type="term" value="P:cell adhesion involved in single-species biofilm formation"/>
    <property type="evidence" value="ECO:0007669"/>
    <property type="project" value="TreeGrafter"/>
</dbReference>
<dbReference type="PANTHER" id="PTHR45138:SF9">
    <property type="entry name" value="DIGUANYLATE CYCLASE DGCM-RELATED"/>
    <property type="match status" value="1"/>
</dbReference>
<dbReference type="SUPFAM" id="SSF55073">
    <property type="entry name" value="Nucleotide cyclase"/>
    <property type="match status" value="1"/>
</dbReference>
<name>A0A4P8HKK9_9BURK</name>
<dbReference type="Proteomes" id="UP000584325">
    <property type="component" value="Unassembled WGS sequence"/>
</dbReference>
<reference evidence="6 7" key="1">
    <citation type="submission" date="2019-05" db="EMBL/GenBank/DDBJ databases">
        <title>Draft Genome Sequences of Six Type Strains of the Genus Massilia.</title>
        <authorList>
            <person name="Miess H."/>
            <person name="Frediansyhah A."/>
            <person name="Gross H."/>
        </authorList>
    </citation>
    <scope>NUCLEOTIDE SEQUENCE [LARGE SCALE GENOMIC DNA]</scope>
    <source>
        <strain evidence="6 7">DSMZ 26121</strain>
    </source>
</reference>
<dbReference type="SMART" id="SM00267">
    <property type="entry name" value="GGDEF"/>
    <property type="match status" value="1"/>
</dbReference>